<dbReference type="CDD" id="cd17365">
    <property type="entry name" value="MFS_PcaK_like"/>
    <property type="match status" value="1"/>
</dbReference>
<accession>A0ABT1XA16</accession>
<comment type="caution">
    <text evidence="7">The sequence shown here is derived from an EMBL/GenBank/DDBJ whole genome shotgun (WGS) entry which is preliminary data.</text>
</comment>
<dbReference type="EMBL" id="JANJOU010000026">
    <property type="protein sequence ID" value="MCR0984941.1"/>
    <property type="molecule type" value="Genomic_DNA"/>
</dbReference>
<keyword evidence="2 5" id="KW-0812">Transmembrane</keyword>
<gene>
    <name evidence="7" type="ORF">NRP21_23050</name>
</gene>
<sequence>MTTPTIDVQNFLDESPLTRFQILVILLCFLTVAADGFDTAAIGFIAPTLRVQWQLQPAQLAPLFASGLFGLMAGALVFGPLADRVGRKWVLVLTTLGFGIASIASAKAASVESLTVWRFVTGIGLGGAMPTAITLTSEFCPSRKRSLLVTMMFCGFAIGSAVGGLAAAGIIASHGWQGVLVLGGVLPVLLSAVLAGLLSESVRYLALRGGQDERIAAILSRVRPDPALAGARFTGARKAAGSPVRQLFAPGLAVGTILLWICFFIILLIFYLLTSWLPTLLNGSGRTAQEATLISLMFPVGSTVGAVAVGALMDRLNPYAVLVGSYLLAACLIASLGAATGSPSLFVLAVFGAGVGTGGSLVGVNALAASFYPTASRATGVSWANALGRAGSIVGSLIGGTLLSMGWPLSAVFAVAAAPAVVAAASLSMMAMMARRQAPVLAMVGEQAPT</sequence>
<evidence type="ECO:0000259" key="6">
    <source>
        <dbReference type="PROSITE" id="PS50850"/>
    </source>
</evidence>
<dbReference type="PROSITE" id="PS50850">
    <property type="entry name" value="MFS"/>
    <property type="match status" value="1"/>
</dbReference>
<feature type="transmembrane region" description="Helical" evidence="5">
    <location>
        <begin position="178"/>
        <end position="198"/>
    </location>
</feature>
<dbReference type="SUPFAM" id="SSF103473">
    <property type="entry name" value="MFS general substrate transporter"/>
    <property type="match status" value="1"/>
</dbReference>
<dbReference type="Gene3D" id="1.20.1250.20">
    <property type="entry name" value="MFS general substrate transporter like domains"/>
    <property type="match status" value="2"/>
</dbReference>
<dbReference type="RefSeq" id="WP_257718593.1">
    <property type="nucleotide sequence ID" value="NZ_JANJOU010000026.1"/>
</dbReference>
<dbReference type="InterPro" id="IPR036259">
    <property type="entry name" value="MFS_trans_sf"/>
</dbReference>
<feature type="transmembrane region" description="Helical" evidence="5">
    <location>
        <begin position="58"/>
        <end position="78"/>
    </location>
</feature>
<feature type="transmembrane region" description="Helical" evidence="5">
    <location>
        <begin position="319"/>
        <end position="339"/>
    </location>
</feature>
<feature type="transmembrane region" description="Helical" evidence="5">
    <location>
        <begin position="247"/>
        <end position="273"/>
    </location>
</feature>
<dbReference type="PANTHER" id="PTHR23508">
    <property type="entry name" value="CARBOXYLIC ACID TRANSPORTER PROTEIN HOMOLOG"/>
    <property type="match status" value="1"/>
</dbReference>
<dbReference type="PROSITE" id="PS00217">
    <property type="entry name" value="SUGAR_TRANSPORT_2"/>
    <property type="match status" value="1"/>
</dbReference>
<evidence type="ECO:0000313" key="8">
    <source>
        <dbReference type="Proteomes" id="UP001524642"/>
    </source>
</evidence>
<feature type="domain" description="Major facilitator superfamily (MFS) profile" evidence="6">
    <location>
        <begin position="24"/>
        <end position="435"/>
    </location>
</feature>
<evidence type="ECO:0000256" key="4">
    <source>
        <dbReference type="ARBA" id="ARBA00023136"/>
    </source>
</evidence>
<proteinExistence type="predicted"/>
<evidence type="ECO:0000256" key="3">
    <source>
        <dbReference type="ARBA" id="ARBA00022989"/>
    </source>
</evidence>
<dbReference type="Proteomes" id="UP001524642">
    <property type="component" value="Unassembled WGS sequence"/>
</dbReference>
<evidence type="ECO:0000256" key="5">
    <source>
        <dbReference type="SAM" id="Phobius"/>
    </source>
</evidence>
<keyword evidence="8" id="KW-1185">Reference proteome</keyword>
<dbReference type="InterPro" id="IPR020846">
    <property type="entry name" value="MFS_dom"/>
</dbReference>
<feature type="transmembrane region" description="Helical" evidence="5">
    <location>
        <begin position="90"/>
        <end position="110"/>
    </location>
</feature>
<evidence type="ECO:0000313" key="7">
    <source>
        <dbReference type="EMBL" id="MCR0984941.1"/>
    </source>
</evidence>
<evidence type="ECO:0000256" key="2">
    <source>
        <dbReference type="ARBA" id="ARBA00022692"/>
    </source>
</evidence>
<feature type="transmembrane region" description="Helical" evidence="5">
    <location>
        <begin position="411"/>
        <end position="433"/>
    </location>
</feature>
<comment type="subcellular location">
    <subcellularLocation>
        <location evidence="1">Membrane</location>
        <topology evidence="1">Multi-pass membrane protein</topology>
    </subcellularLocation>
</comment>
<keyword evidence="4 5" id="KW-0472">Membrane</keyword>
<feature type="transmembrane region" description="Helical" evidence="5">
    <location>
        <begin position="293"/>
        <end position="312"/>
    </location>
</feature>
<dbReference type="InterPro" id="IPR005829">
    <property type="entry name" value="Sugar_transporter_CS"/>
</dbReference>
<name>A0ABT1XA16_9PROT</name>
<feature type="transmembrane region" description="Helical" evidence="5">
    <location>
        <begin position="386"/>
        <end position="405"/>
    </location>
</feature>
<reference evidence="7 8" key="1">
    <citation type="submission" date="2022-06" db="EMBL/GenBank/DDBJ databases">
        <title>Roseomonas CN29.</title>
        <authorList>
            <person name="Cheng Y."/>
            <person name="He X."/>
        </authorList>
    </citation>
    <scope>NUCLEOTIDE SEQUENCE [LARGE SCALE GENOMIC DNA]</scope>
    <source>
        <strain evidence="7 8">CN29</strain>
    </source>
</reference>
<feature type="transmembrane region" description="Helical" evidence="5">
    <location>
        <begin position="20"/>
        <end position="46"/>
    </location>
</feature>
<feature type="transmembrane region" description="Helical" evidence="5">
    <location>
        <begin position="345"/>
        <end position="374"/>
    </location>
</feature>
<feature type="transmembrane region" description="Helical" evidence="5">
    <location>
        <begin position="116"/>
        <end position="135"/>
    </location>
</feature>
<protein>
    <submittedName>
        <fullName evidence="7">MFS transporter</fullName>
    </submittedName>
</protein>
<feature type="transmembrane region" description="Helical" evidence="5">
    <location>
        <begin position="147"/>
        <end position="172"/>
    </location>
</feature>
<dbReference type="Pfam" id="PF07690">
    <property type="entry name" value="MFS_1"/>
    <property type="match status" value="1"/>
</dbReference>
<keyword evidence="3 5" id="KW-1133">Transmembrane helix</keyword>
<dbReference type="PANTHER" id="PTHR23508:SF10">
    <property type="entry name" value="CARBOXYLIC ACID TRANSPORTER PROTEIN HOMOLOG"/>
    <property type="match status" value="1"/>
</dbReference>
<dbReference type="InterPro" id="IPR011701">
    <property type="entry name" value="MFS"/>
</dbReference>
<organism evidence="7 8">
    <name type="scientific">Roseomonas populi</name>
    <dbReference type="NCBI Taxonomy" id="3121582"/>
    <lineage>
        <taxon>Bacteria</taxon>
        <taxon>Pseudomonadati</taxon>
        <taxon>Pseudomonadota</taxon>
        <taxon>Alphaproteobacteria</taxon>
        <taxon>Acetobacterales</taxon>
        <taxon>Roseomonadaceae</taxon>
        <taxon>Roseomonas</taxon>
    </lineage>
</organism>
<evidence type="ECO:0000256" key="1">
    <source>
        <dbReference type="ARBA" id="ARBA00004141"/>
    </source>
</evidence>